<name>A0A6A6ILQ5_9PLEO</name>
<proteinExistence type="predicted"/>
<evidence type="ECO:0000313" key="1">
    <source>
        <dbReference type="EMBL" id="KAF2250413.1"/>
    </source>
</evidence>
<sequence>MQDVIRGLGSEIPLAPRMLRAPCATGYHHSTPLPRLSLACCVPSTVSLPVSLQSDHVPSRRRAAPLANGIIRNRIGPRVSGNPRAGPASLVAPKSRCTKARPACFNWCHVWAQKLGHSINHGSHATAVQPLYS</sequence>
<accession>A0A6A6ILQ5</accession>
<evidence type="ECO:0000313" key="2">
    <source>
        <dbReference type="Proteomes" id="UP000800094"/>
    </source>
</evidence>
<protein>
    <submittedName>
        <fullName evidence="1">Uncharacterized protein</fullName>
    </submittedName>
</protein>
<keyword evidence="2" id="KW-1185">Reference proteome</keyword>
<dbReference type="RefSeq" id="XP_033685417.1">
    <property type="nucleotide sequence ID" value="XM_033828898.1"/>
</dbReference>
<gene>
    <name evidence="1" type="ORF">BU26DRAFT_518795</name>
</gene>
<reference evidence="1" key="1">
    <citation type="journal article" date="2020" name="Stud. Mycol.">
        <title>101 Dothideomycetes genomes: a test case for predicting lifestyles and emergence of pathogens.</title>
        <authorList>
            <person name="Haridas S."/>
            <person name="Albert R."/>
            <person name="Binder M."/>
            <person name="Bloem J."/>
            <person name="Labutti K."/>
            <person name="Salamov A."/>
            <person name="Andreopoulos B."/>
            <person name="Baker S."/>
            <person name="Barry K."/>
            <person name="Bills G."/>
            <person name="Bluhm B."/>
            <person name="Cannon C."/>
            <person name="Castanera R."/>
            <person name="Culley D."/>
            <person name="Daum C."/>
            <person name="Ezra D."/>
            <person name="Gonzalez J."/>
            <person name="Henrissat B."/>
            <person name="Kuo A."/>
            <person name="Liang C."/>
            <person name="Lipzen A."/>
            <person name="Lutzoni F."/>
            <person name="Magnuson J."/>
            <person name="Mondo S."/>
            <person name="Nolan M."/>
            <person name="Ohm R."/>
            <person name="Pangilinan J."/>
            <person name="Park H.-J."/>
            <person name="Ramirez L."/>
            <person name="Alfaro M."/>
            <person name="Sun H."/>
            <person name="Tritt A."/>
            <person name="Yoshinaga Y."/>
            <person name="Zwiers L.-H."/>
            <person name="Turgeon B."/>
            <person name="Goodwin S."/>
            <person name="Spatafora J."/>
            <person name="Crous P."/>
            <person name="Grigoriev I."/>
        </authorList>
    </citation>
    <scope>NUCLEOTIDE SEQUENCE</scope>
    <source>
        <strain evidence="1">CBS 122368</strain>
    </source>
</reference>
<dbReference type="GeneID" id="54582228"/>
<dbReference type="Proteomes" id="UP000800094">
    <property type="component" value="Unassembled WGS sequence"/>
</dbReference>
<dbReference type="EMBL" id="ML987194">
    <property type="protein sequence ID" value="KAF2250413.1"/>
    <property type="molecule type" value="Genomic_DNA"/>
</dbReference>
<dbReference type="AlphaFoldDB" id="A0A6A6ILQ5"/>
<organism evidence="1 2">
    <name type="scientific">Trematosphaeria pertusa</name>
    <dbReference type="NCBI Taxonomy" id="390896"/>
    <lineage>
        <taxon>Eukaryota</taxon>
        <taxon>Fungi</taxon>
        <taxon>Dikarya</taxon>
        <taxon>Ascomycota</taxon>
        <taxon>Pezizomycotina</taxon>
        <taxon>Dothideomycetes</taxon>
        <taxon>Pleosporomycetidae</taxon>
        <taxon>Pleosporales</taxon>
        <taxon>Massarineae</taxon>
        <taxon>Trematosphaeriaceae</taxon>
        <taxon>Trematosphaeria</taxon>
    </lineage>
</organism>